<name>A0A7W9QCN4_9ACTN</name>
<dbReference type="Proteomes" id="UP000588098">
    <property type="component" value="Unassembled WGS sequence"/>
</dbReference>
<evidence type="ECO:0008006" key="4">
    <source>
        <dbReference type="Google" id="ProtNLM"/>
    </source>
</evidence>
<comment type="caution">
    <text evidence="2">The sequence shown here is derived from an EMBL/GenBank/DDBJ whole genome shotgun (WGS) entry which is preliminary data.</text>
</comment>
<accession>A0A7W9QCN4</accession>
<reference evidence="2 3" key="1">
    <citation type="submission" date="2020-08" db="EMBL/GenBank/DDBJ databases">
        <title>Genomic Encyclopedia of Type Strains, Phase III (KMG-III): the genomes of soil and plant-associated and newly described type strains.</title>
        <authorList>
            <person name="Whitman W."/>
        </authorList>
    </citation>
    <scope>NUCLEOTIDE SEQUENCE [LARGE SCALE GENOMIC DNA]</scope>
    <source>
        <strain evidence="2 3">CECT 8305</strain>
    </source>
</reference>
<keyword evidence="3" id="KW-1185">Reference proteome</keyword>
<feature type="compositionally biased region" description="Low complexity" evidence="1">
    <location>
        <begin position="197"/>
        <end position="213"/>
    </location>
</feature>
<feature type="compositionally biased region" description="Basic and acidic residues" evidence="1">
    <location>
        <begin position="162"/>
        <end position="176"/>
    </location>
</feature>
<evidence type="ECO:0000256" key="1">
    <source>
        <dbReference type="SAM" id="MobiDB-lite"/>
    </source>
</evidence>
<gene>
    <name evidence="2" type="ORF">FHS42_003839</name>
</gene>
<organism evidence="2 3">
    <name type="scientific">Streptomyces zagrosensis</name>
    <dbReference type="NCBI Taxonomy" id="1042984"/>
    <lineage>
        <taxon>Bacteria</taxon>
        <taxon>Bacillati</taxon>
        <taxon>Actinomycetota</taxon>
        <taxon>Actinomycetes</taxon>
        <taxon>Kitasatosporales</taxon>
        <taxon>Streptomycetaceae</taxon>
        <taxon>Streptomyces</taxon>
    </lineage>
</organism>
<dbReference type="RefSeq" id="WP_376772623.1">
    <property type="nucleotide sequence ID" value="NZ_JACHJL010000009.1"/>
</dbReference>
<feature type="compositionally biased region" description="Low complexity" evidence="1">
    <location>
        <begin position="122"/>
        <end position="150"/>
    </location>
</feature>
<dbReference type="AlphaFoldDB" id="A0A7W9QCN4"/>
<proteinExistence type="predicted"/>
<evidence type="ECO:0000313" key="2">
    <source>
        <dbReference type="EMBL" id="MBB5936762.1"/>
    </source>
</evidence>
<dbReference type="EMBL" id="JACHJL010000009">
    <property type="protein sequence ID" value="MBB5936762.1"/>
    <property type="molecule type" value="Genomic_DNA"/>
</dbReference>
<sequence length="239" mass="23868">MADAPRGVVVFWFLLIALVAVVGAVTLVVIGGGDGGALPEAQPDRVVDPLPEDRPVDRADIEDLRLPLALRGYRMMEVDDALGRLGAELAERDARIAELEAALAGTQATAYAGPGLIGEPGATPTARAVPPVAPADAMPVGPSSDAAPGRAGHGGGPAGAHRPSDAEESRDNDAMRRSASGTPGGVGSDESAEPDEGPAGSAGPAGPADSDGGPNEDGARHHGHGAGNQGRADEEGEQR</sequence>
<protein>
    <recommendedName>
        <fullName evidence="4">DivIVA domain-containing protein</fullName>
    </recommendedName>
</protein>
<feature type="region of interest" description="Disordered" evidence="1">
    <location>
        <begin position="122"/>
        <end position="239"/>
    </location>
</feature>
<evidence type="ECO:0000313" key="3">
    <source>
        <dbReference type="Proteomes" id="UP000588098"/>
    </source>
</evidence>